<proteinExistence type="inferred from homology"/>
<feature type="domain" description="Porphobilinogen deaminase C-terminal" evidence="10">
    <location>
        <begin position="228"/>
        <end position="294"/>
    </location>
</feature>
<name>A0A4Y5Z7U6_9GAMM</name>
<reference evidence="11 12" key="1">
    <citation type="submission" date="2019-06" db="EMBL/GenBank/DDBJ databases">
        <title>A complete genome sequence for Luteibacter pinisoli MAH-14.</title>
        <authorList>
            <person name="Baltrus D.A."/>
        </authorList>
    </citation>
    <scope>NUCLEOTIDE SEQUENCE [LARGE SCALE GENOMIC DNA]</scope>
    <source>
        <strain evidence="11 12">MAH-14</strain>
    </source>
</reference>
<dbReference type="InterPro" id="IPR022417">
    <property type="entry name" value="Porphobilin_deaminase_N"/>
</dbReference>
<comment type="similarity">
    <text evidence="3 8">Belongs to the HMBS family.</text>
</comment>
<dbReference type="InterPro" id="IPR022419">
    <property type="entry name" value="Porphobilin_deaminase_cofac_BS"/>
</dbReference>
<accession>A0A4Y5Z7U6</accession>
<dbReference type="PIRSF" id="PIRSF001438">
    <property type="entry name" value="4pyrrol_synth_OHMeBilane_synth"/>
    <property type="match status" value="1"/>
</dbReference>
<dbReference type="AlphaFoldDB" id="A0A4Y5Z7U6"/>
<dbReference type="Gene3D" id="3.30.160.40">
    <property type="entry name" value="Porphobilinogen deaminase, C-terminal domain"/>
    <property type="match status" value="1"/>
</dbReference>
<evidence type="ECO:0000256" key="4">
    <source>
        <dbReference type="ARBA" id="ARBA00011245"/>
    </source>
</evidence>
<dbReference type="InterPro" id="IPR036803">
    <property type="entry name" value="Porphobilinogen_deaminase_C_sf"/>
</dbReference>
<evidence type="ECO:0000256" key="2">
    <source>
        <dbReference type="ARBA" id="ARBA00004735"/>
    </source>
</evidence>
<dbReference type="GO" id="GO:0005737">
    <property type="term" value="C:cytoplasm"/>
    <property type="evidence" value="ECO:0007669"/>
    <property type="project" value="UniProtKB-UniRule"/>
</dbReference>
<dbReference type="Proteomes" id="UP000316093">
    <property type="component" value="Chromosome"/>
</dbReference>
<evidence type="ECO:0000256" key="6">
    <source>
        <dbReference type="ARBA" id="ARBA00023244"/>
    </source>
</evidence>
<gene>
    <name evidence="8 11" type="primary">hemC</name>
    <name evidence="11" type="ORF">FIV34_20510</name>
</gene>
<dbReference type="SUPFAM" id="SSF54782">
    <property type="entry name" value="Porphobilinogen deaminase (hydroxymethylbilane synthase), C-terminal domain"/>
    <property type="match status" value="1"/>
</dbReference>
<dbReference type="FunFam" id="3.40.190.10:FF:000004">
    <property type="entry name" value="Porphobilinogen deaminase"/>
    <property type="match status" value="1"/>
</dbReference>
<evidence type="ECO:0000256" key="8">
    <source>
        <dbReference type="HAMAP-Rule" id="MF_00260"/>
    </source>
</evidence>
<dbReference type="GO" id="GO:0006782">
    <property type="term" value="P:protoporphyrinogen IX biosynthetic process"/>
    <property type="evidence" value="ECO:0007669"/>
    <property type="project" value="UniProtKB-UniRule"/>
</dbReference>
<dbReference type="RefSeq" id="WP_139985397.1">
    <property type="nucleotide sequence ID" value="NZ_CP041046.1"/>
</dbReference>
<dbReference type="GO" id="GO:0004418">
    <property type="term" value="F:hydroxymethylbilane synthase activity"/>
    <property type="evidence" value="ECO:0007669"/>
    <property type="project" value="UniProtKB-UniRule"/>
</dbReference>
<evidence type="ECO:0000256" key="3">
    <source>
        <dbReference type="ARBA" id="ARBA00005638"/>
    </source>
</evidence>
<comment type="cofactor">
    <cofactor evidence="8">
        <name>dipyrromethane</name>
        <dbReference type="ChEBI" id="CHEBI:60342"/>
    </cofactor>
    <text evidence="8">Binds 1 dipyrromethane group covalently.</text>
</comment>
<dbReference type="PROSITE" id="PS00533">
    <property type="entry name" value="PORPHOBILINOGEN_DEAM"/>
    <property type="match status" value="1"/>
</dbReference>
<dbReference type="FunFam" id="3.40.190.10:FF:000005">
    <property type="entry name" value="Porphobilinogen deaminase"/>
    <property type="match status" value="1"/>
</dbReference>
<comment type="subunit">
    <text evidence="4 8">Monomer.</text>
</comment>
<evidence type="ECO:0000256" key="5">
    <source>
        <dbReference type="ARBA" id="ARBA00022679"/>
    </source>
</evidence>
<dbReference type="EC" id="2.5.1.61" evidence="8"/>
<evidence type="ECO:0000313" key="11">
    <source>
        <dbReference type="EMBL" id="QDE41411.1"/>
    </source>
</evidence>
<comment type="catalytic activity">
    <reaction evidence="7 8">
        <text>4 porphobilinogen + H2O = hydroxymethylbilane + 4 NH4(+)</text>
        <dbReference type="Rhea" id="RHEA:13185"/>
        <dbReference type="ChEBI" id="CHEBI:15377"/>
        <dbReference type="ChEBI" id="CHEBI:28938"/>
        <dbReference type="ChEBI" id="CHEBI:57845"/>
        <dbReference type="ChEBI" id="CHEBI:58126"/>
        <dbReference type="EC" id="2.5.1.61"/>
    </reaction>
</comment>
<keyword evidence="12" id="KW-1185">Reference proteome</keyword>
<sequence length="306" mass="32204">MTAPLRIATRKSALALWQAEHVAALLRQAHPGLVVELVPLSTRGDEILDRSLATIGGKGLFLKELEVAMQEGRADIAVHSLKDVPASLEPGFALSAILPRADAADGFISNDYATIAELPNGARVGTSSLRRQAQLRALRPDLQLLDLRGNVNTRLARLDEGHYEAIILACAGVDRLGLGGRVRSRLASPDWLPAPGQGAIAVEIREGDTRVAELLAAIDDADTRLATDAERALNEQLGGSCAVAIGAFCVVAEFGLTLHALVGDAGSGELIVAQADIDGDKPVELGHEVAAMLIQQGAAELLKPQR</sequence>
<dbReference type="Pfam" id="PF01379">
    <property type="entry name" value="Porphobil_deam"/>
    <property type="match status" value="1"/>
</dbReference>
<dbReference type="OrthoDB" id="9810298at2"/>
<feature type="modified residue" description="S-(dipyrrolylmethanemethyl)cysteine" evidence="8">
    <location>
        <position position="241"/>
    </location>
</feature>
<protein>
    <recommendedName>
        <fullName evidence="8">Porphobilinogen deaminase</fullName>
        <shortName evidence="8">PBG</shortName>
        <ecNumber evidence="8">2.5.1.61</ecNumber>
    </recommendedName>
    <alternativeName>
        <fullName evidence="8">Hydroxymethylbilane synthase</fullName>
        <shortName evidence="8">HMBS</shortName>
    </alternativeName>
    <alternativeName>
        <fullName evidence="8">Pre-uroporphyrinogen synthase</fullName>
    </alternativeName>
</protein>
<dbReference type="CDD" id="cd13646">
    <property type="entry name" value="PBP2_EcHMBS_like"/>
    <property type="match status" value="1"/>
</dbReference>
<evidence type="ECO:0000256" key="7">
    <source>
        <dbReference type="ARBA" id="ARBA00048169"/>
    </source>
</evidence>
<comment type="pathway">
    <text evidence="2">Porphyrin-containing compound metabolism; protoporphyrin-IX biosynthesis; coproporphyrinogen-III from 5-aminolevulinate: step 2/4.</text>
</comment>
<feature type="domain" description="Porphobilinogen deaminase N-terminal" evidence="9">
    <location>
        <begin position="5"/>
        <end position="212"/>
    </location>
</feature>
<dbReference type="InterPro" id="IPR000860">
    <property type="entry name" value="HemC"/>
</dbReference>
<dbReference type="HAMAP" id="MF_00260">
    <property type="entry name" value="Porphobil_deam"/>
    <property type="match status" value="1"/>
</dbReference>
<dbReference type="NCBIfam" id="TIGR00212">
    <property type="entry name" value="hemC"/>
    <property type="match status" value="1"/>
</dbReference>
<keyword evidence="5 8" id="KW-0808">Transferase</keyword>
<dbReference type="InterPro" id="IPR022418">
    <property type="entry name" value="Porphobilinogen_deaminase_C"/>
</dbReference>
<evidence type="ECO:0000259" key="10">
    <source>
        <dbReference type="Pfam" id="PF03900"/>
    </source>
</evidence>
<organism evidence="11 12">
    <name type="scientific">Luteibacter pinisoli</name>
    <dbReference type="NCBI Taxonomy" id="2589080"/>
    <lineage>
        <taxon>Bacteria</taxon>
        <taxon>Pseudomonadati</taxon>
        <taxon>Pseudomonadota</taxon>
        <taxon>Gammaproteobacteria</taxon>
        <taxon>Lysobacterales</taxon>
        <taxon>Rhodanobacteraceae</taxon>
        <taxon>Luteibacter</taxon>
    </lineage>
</organism>
<dbReference type="Pfam" id="PF03900">
    <property type="entry name" value="Porphobil_deamC"/>
    <property type="match status" value="1"/>
</dbReference>
<evidence type="ECO:0000259" key="9">
    <source>
        <dbReference type="Pfam" id="PF01379"/>
    </source>
</evidence>
<dbReference type="PANTHER" id="PTHR11557">
    <property type="entry name" value="PORPHOBILINOGEN DEAMINASE"/>
    <property type="match status" value="1"/>
</dbReference>
<dbReference type="SUPFAM" id="SSF53850">
    <property type="entry name" value="Periplasmic binding protein-like II"/>
    <property type="match status" value="1"/>
</dbReference>
<comment type="function">
    <text evidence="1 8">Tetrapolymerization of the monopyrrole PBG into the hydroxymethylbilane pre-uroporphyrinogen in several discrete steps.</text>
</comment>
<dbReference type="EMBL" id="CP041046">
    <property type="protein sequence ID" value="QDE41411.1"/>
    <property type="molecule type" value="Genomic_DNA"/>
</dbReference>
<dbReference type="Gene3D" id="3.40.190.10">
    <property type="entry name" value="Periplasmic binding protein-like II"/>
    <property type="match status" value="2"/>
</dbReference>
<evidence type="ECO:0000313" key="12">
    <source>
        <dbReference type="Proteomes" id="UP000316093"/>
    </source>
</evidence>
<dbReference type="PANTHER" id="PTHR11557:SF0">
    <property type="entry name" value="PORPHOBILINOGEN DEAMINASE"/>
    <property type="match status" value="1"/>
</dbReference>
<keyword evidence="6 8" id="KW-0627">Porphyrin biosynthesis</keyword>
<dbReference type="PRINTS" id="PR00151">
    <property type="entry name" value="PORPHBDMNASE"/>
</dbReference>
<dbReference type="KEGG" id="lpy:FIV34_20510"/>
<comment type="miscellaneous">
    <text evidence="8">The porphobilinogen subunits are added to the dipyrromethane group.</text>
</comment>
<dbReference type="UniPathway" id="UPA00251">
    <property type="reaction ID" value="UER00319"/>
</dbReference>
<evidence type="ECO:0000256" key="1">
    <source>
        <dbReference type="ARBA" id="ARBA00002869"/>
    </source>
</evidence>